<dbReference type="GO" id="GO:0000930">
    <property type="term" value="C:gamma-tubulin complex"/>
    <property type="evidence" value="ECO:0007669"/>
    <property type="project" value="TreeGrafter"/>
</dbReference>
<dbReference type="PANTHER" id="PTHR19302:SF33">
    <property type="entry name" value="GAMMA-TUBULIN COMPLEX COMPONENT 5"/>
    <property type="match status" value="1"/>
</dbReference>
<keyword evidence="3" id="KW-0963">Cytoplasm</keyword>
<feature type="compositionally biased region" description="Polar residues" evidence="6">
    <location>
        <begin position="1"/>
        <end position="11"/>
    </location>
</feature>
<dbReference type="GO" id="GO:0051321">
    <property type="term" value="P:meiotic cell cycle"/>
    <property type="evidence" value="ECO:0007669"/>
    <property type="project" value="TreeGrafter"/>
</dbReference>
<dbReference type="Pfam" id="PF17681">
    <property type="entry name" value="GCP_N_terminal"/>
    <property type="match status" value="1"/>
</dbReference>
<protein>
    <recommendedName>
        <fullName evidence="11">Spindle pole body component</fullName>
    </recommendedName>
</protein>
<comment type="similarity">
    <text evidence="2">Belongs to the TUBGCP family.</text>
</comment>
<feature type="compositionally biased region" description="Low complexity" evidence="6">
    <location>
        <begin position="16"/>
        <end position="58"/>
    </location>
</feature>
<dbReference type="Proteomes" id="UP000567179">
    <property type="component" value="Unassembled WGS sequence"/>
</dbReference>
<evidence type="ECO:0000256" key="5">
    <source>
        <dbReference type="ARBA" id="ARBA00023212"/>
    </source>
</evidence>
<evidence type="ECO:0000259" key="7">
    <source>
        <dbReference type="Pfam" id="PF04130"/>
    </source>
</evidence>
<feature type="compositionally biased region" description="Basic and acidic residues" evidence="6">
    <location>
        <begin position="305"/>
        <end position="315"/>
    </location>
</feature>
<dbReference type="GO" id="GO:0031122">
    <property type="term" value="P:cytoplasmic microtubule organization"/>
    <property type="evidence" value="ECO:0007669"/>
    <property type="project" value="TreeGrafter"/>
</dbReference>
<evidence type="ECO:0000256" key="6">
    <source>
        <dbReference type="SAM" id="MobiDB-lite"/>
    </source>
</evidence>
<evidence type="ECO:0000259" key="8">
    <source>
        <dbReference type="Pfam" id="PF17681"/>
    </source>
</evidence>
<feature type="compositionally biased region" description="Acidic residues" evidence="6">
    <location>
        <begin position="1057"/>
        <end position="1074"/>
    </location>
</feature>
<feature type="region of interest" description="Disordered" evidence="6">
    <location>
        <begin position="1"/>
        <end position="66"/>
    </location>
</feature>
<dbReference type="InterPro" id="IPR040457">
    <property type="entry name" value="GCP_C"/>
</dbReference>
<dbReference type="InterPro" id="IPR007259">
    <property type="entry name" value="GCP"/>
</dbReference>
<reference evidence="9 10" key="1">
    <citation type="journal article" date="2020" name="ISME J.">
        <title>Uncovering the hidden diversity of litter-decomposition mechanisms in mushroom-forming fungi.</title>
        <authorList>
            <person name="Floudas D."/>
            <person name="Bentzer J."/>
            <person name="Ahren D."/>
            <person name="Johansson T."/>
            <person name="Persson P."/>
            <person name="Tunlid A."/>
        </authorList>
    </citation>
    <scope>NUCLEOTIDE SEQUENCE [LARGE SCALE GENOMIC DNA]</scope>
    <source>
        <strain evidence="9 10">CBS 101986</strain>
    </source>
</reference>
<dbReference type="Pfam" id="PF04130">
    <property type="entry name" value="GCP_C_terminal"/>
    <property type="match status" value="1"/>
</dbReference>
<feature type="region of interest" description="Disordered" evidence="6">
    <location>
        <begin position="232"/>
        <end position="315"/>
    </location>
</feature>
<evidence type="ECO:0000256" key="3">
    <source>
        <dbReference type="ARBA" id="ARBA00022490"/>
    </source>
</evidence>
<feature type="compositionally biased region" description="Basic and acidic residues" evidence="6">
    <location>
        <begin position="289"/>
        <end position="298"/>
    </location>
</feature>
<keyword evidence="5" id="KW-0206">Cytoskeleton</keyword>
<feature type="domain" description="Gamma tubulin complex component protein N-terminal" evidence="8">
    <location>
        <begin position="383"/>
        <end position="775"/>
    </location>
</feature>
<evidence type="ECO:0000313" key="10">
    <source>
        <dbReference type="Proteomes" id="UP000567179"/>
    </source>
</evidence>
<dbReference type="GO" id="GO:0000278">
    <property type="term" value="P:mitotic cell cycle"/>
    <property type="evidence" value="ECO:0007669"/>
    <property type="project" value="TreeGrafter"/>
</dbReference>
<evidence type="ECO:0000256" key="1">
    <source>
        <dbReference type="ARBA" id="ARBA00004245"/>
    </source>
</evidence>
<keyword evidence="4" id="KW-0493">Microtubule</keyword>
<evidence type="ECO:0000256" key="4">
    <source>
        <dbReference type="ARBA" id="ARBA00022701"/>
    </source>
</evidence>
<dbReference type="GO" id="GO:0000922">
    <property type="term" value="C:spindle pole"/>
    <property type="evidence" value="ECO:0007669"/>
    <property type="project" value="InterPro"/>
</dbReference>
<dbReference type="InterPro" id="IPR042241">
    <property type="entry name" value="GCP_C_sf"/>
</dbReference>
<evidence type="ECO:0000313" key="9">
    <source>
        <dbReference type="EMBL" id="KAF5322471.1"/>
    </source>
</evidence>
<name>A0A8H5BGI3_9AGAR</name>
<dbReference type="InterPro" id="IPR041470">
    <property type="entry name" value="GCP_N"/>
</dbReference>
<accession>A0A8H5BGI3</accession>
<sequence length="1140" mass="126944">MIPSSSSNLSAKKQGPRPSSSQSRPASRNLTRPSTSASTSRPSSSLSTRPASSLSTRPASRFSQRSQALHARSKLIPLCQTLVTQVTGLEHDPDDEDASDAFRGQVEYCVKHLESLTINKAAASVDMSVIDRQVHGHAMKARINSRNDLSEALQTSYKILKAHINERENDLDQEIKARPPASPTICSFWSVVYLTVDAAKDYLERIKNPPDAPKPLTWADILAEEPFEGEHWEGVYGLPPGSVKGQNRDEDRDEWDSTPSLSPLNSDDLALDDDADESLSSADYGPHLHSVDDSERALSPDVEDGQPKARDSFEDRQQFEELRAKQYWRDDWHTDTPVSSQLDIGNPSSLGPSLSRVFARASGFQDAQRMVTEERYIDEDDVVREVLMALQGLKNIILAWTNNAYAITKDPPRLIHLSLASQESIISSLGMTATSVEHLRRFSKAVFTRSLSSKPTGDRHFNSTRTCEAFADAVDEVVRGFNGWCASREEAMCRAYAGLDEEPLIVSLLSLEHSIRDAYEGTFDALLSVVREVFQIAPGDDPSLFDHTAQRRQPAALTALLLDTLFTSVQRHTERRDHITSDALMFVFVRTAEPAWNMLGNWLKNGMGLGLNVSTGGKSGMVDDLDEEFFIESNGVGIGIMGMGLLDPEFWSEAYSLRSSTAEGDEAATRDQTVDYGLGRKSTPRFLEHVAELVLSTGKAVGLLRALGEPSIAMTFNNWKSFASLVGAEGKGTDGTKNSTTGLFSVSVDTLSQLIHDGLLPQCQAVGTRLVKILVHDCGVWDHLEAIQDLFFMRKGDAMSHFVDVLFIKMDSNQLWGDFHFLNTAFRDVIEANSSPGTKEWVNASLVRLSYRGNKDQDRSIRTTVKSIDGLVMEYSVPFPLAYIFQPKTIQGYNEVFLYLLQIRRAKSVLERILVRSTVEKTLQNDLKVFYAMRSRLSWFVNMLLNFLTTYVIHAQVARFSEIFHKSSSLDEMIQLHDEHLDEILGRCLLKPNASALHRVIVSILDMCLLFSEGFMTMAGDTTTILDVSRHSISMKHRSRRLKRQQKNVIGFSQVIQEDDSSDEDEDIVGDDAEREPPELSFSVSGVDEEDFPTRVERMASELDGLVRFLRRGVESLAGGSTEAAAAFGVFAFALEDWDM</sequence>
<dbReference type="GO" id="GO:0043015">
    <property type="term" value="F:gamma-tubulin binding"/>
    <property type="evidence" value="ECO:0007669"/>
    <property type="project" value="InterPro"/>
</dbReference>
<dbReference type="GO" id="GO:0051225">
    <property type="term" value="P:spindle assembly"/>
    <property type="evidence" value="ECO:0007669"/>
    <property type="project" value="TreeGrafter"/>
</dbReference>
<dbReference type="PANTHER" id="PTHR19302">
    <property type="entry name" value="GAMMA TUBULIN COMPLEX PROTEIN"/>
    <property type="match status" value="1"/>
</dbReference>
<dbReference type="EMBL" id="JAACJJ010000028">
    <property type="protein sequence ID" value="KAF5322471.1"/>
    <property type="molecule type" value="Genomic_DNA"/>
</dbReference>
<feature type="domain" description="Gamma tubulin complex component C-terminal" evidence="7">
    <location>
        <begin position="782"/>
        <end position="1052"/>
    </location>
</feature>
<dbReference type="OrthoDB" id="66546at2759"/>
<dbReference type="GO" id="GO:0005874">
    <property type="term" value="C:microtubule"/>
    <property type="evidence" value="ECO:0007669"/>
    <property type="project" value="UniProtKB-KW"/>
</dbReference>
<evidence type="ECO:0008006" key="11">
    <source>
        <dbReference type="Google" id="ProtNLM"/>
    </source>
</evidence>
<dbReference type="GO" id="GO:0005816">
    <property type="term" value="C:spindle pole body"/>
    <property type="evidence" value="ECO:0007669"/>
    <property type="project" value="UniProtKB-ARBA"/>
</dbReference>
<feature type="compositionally biased region" description="Low complexity" evidence="6">
    <location>
        <begin position="257"/>
        <end position="268"/>
    </location>
</feature>
<dbReference type="GO" id="GO:0051011">
    <property type="term" value="F:microtubule minus-end binding"/>
    <property type="evidence" value="ECO:0007669"/>
    <property type="project" value="TreeGrafter"/>
</dbReference>
<keyword evidence="10" id="KW-1185">Reference proteome</keyword>
<organism evidence="9 10">
    <name type="scientific">Psilocybe cf. subviscida</name>
    <dbReference type="NCBI Taxonomy" id="2480587"/>
    <lineage>
        <taxon>Eukaryota</taxon>
        <taxon>Fungi</taxon>
        <taxon>Dikarya</taxon>
        <taxon>Basidiomycota</taxon>
        <taxon>Agaricomycotina</taxon>
        <taxon>Agaricomycetes</taxon>
        <taxon>Agaricomycetidae</taxon>
        <taxon>Agaricales</taxon>
        <taxon>Agaricineae</taxon>
        <taxon>Strophariaceae</taxon>
        <taxon>Psilocybe</taxon>
    </lineage>
</organism>
<comment type="caution">
    <text evidence="9">The sequence shown here is derived from an EMBL/GenBank/DDBJ whole genome shotgun (WGS) entry which is preliminary data.</text>
</comment>
<dbReference type="GO" id="GO:0007020">
    <property type="term" value="P:microtubule nucleation"/>
    <property type="evidence" value="ECO:0007669"/>
    <property type="project" value="InterPro"/>
</dbReference>
<evidence type="ECO:0000256" key="2">
    <source>
        <dbReference type="ARBA" id="ARBA00010337"/>
    </source>
</evidence>
<comment type="subcellular location">
    <subcellularLocation>
        <location evidence="1">Cytoplasm</location>
        <location evidence="1">Cytoskeleton</location>
    </subcellularLocation>
</comment>
<dbReference type="Gene3D" id="1.20.120.1900">
    <property type="entry name" value="Gamma-tubulin complex, C-terminal domain"/>
    <property type="match status" value="1"/>
</dbReference>
<gene>
    <name evidence="9" type="ORF">D9619_000707</name>
</gene>
<dbReference type="AlphaFoldDB" id="A0A8H5BGI3"/>
<proteinExistence type="inferred from homology"/>
<feature type="region of interest" description="Disordered" evidence="6">
    <location>
        <begin position="1055"/>
        <end position="1079"/>
    </location>
</feature>